<dbReference type="PANTHER" id="PTHR14304:SF11">
    <property type="entry name" value="SAP DOMAIN-CONTAINING PROTEIN"/>
    <property type="match status" value="1"/>
</dbReference>
<evidence type="ECO:0000313" key="4">
    <source>
        <dbReference type="Proteomes" id="UP001367508"/>
    </source>
</evidence>
<gene>
    <name evidence="3" type="ORF">VNO77_07975</name>
</gene>
<name>A0AAN9MBW2_CANGL</name>
<evidence type="ECO:0000259" key="2">
    <source>
        <dbReference type="SMART" id="SM01122"/>
    </source>
</evidence>
<feature type="region of interest" description="Disordered" evidence="1">
    <location>
        <begin position="1"/>
        <end position="59"/>
    </location>
</feature>
<dbReference type="GO" id="GO:0005634">
    <property type="term" value="C:nucleus"/>
    <property type="evidence" value="ECO:0007669"/>
    <property type="project" value="TreeGrafter"/>
</dbReference>
<sequence length="167" mass="18635">MEVGRVVGDGPPYSNESNRSEGVLSCRRPSGKETIKLRSFDENPLLKNSPGQPPSSEQSNIVWNDKIILMNGLSRSILEELSFDKISDNRIPHICNFLRFAVLKKDHSFMAVDGPWEPVDGSDPFSGNNLLVKTALRDAKDVIQHDLQNSLNSSTASHRRQLSKAYD</sequence>
<dbReference type="Proteomes" id="UP001367508">
    <property type="component" value="Unassembled WGS sequence"/>
</dbReference>
<evidence type="ECO:0000256" key="1">
    <source>
        <dbReference type="SAM" id="MobiDB-lite"/>
    </source>
</evidence>
<dbReference type="AlphaFoldDB" id="A0AAN9MBW2"/>
<comment type="caution">
    <text evidence="3">The sequence shown here is derived from an EMBL/GenBank/DDBJ whole genome shotgun (WGS) entry which is preliminary data.</text>
</comment>
<dbReference type="EMBL" id="JAYMYQ010000002">
    <property type="protein sequence ID" value="KAK7349989.1"/>
    <property type="molecule type" value="Genomic_DNA"/>
</dbReference>
<dbReference type="Pfam" id="PF14443">
    <property type="entry name" value="DBC1"/>
    <property type="match status" value="1"/>
</dbReference>
<accession>A0AAN9MBW2</accession>
<dbReference type="GO" id="GO:0006355">
    <property type="term" value="P:regulation of DNA-templated transcription"/>
    <property type="evidence" value="ECO:0007669"/>
    <property type="project" value="InterPro"/>
</dbReference>
<organism evidence="3 4">
    <name type="scientific">Canavalia gladiata</name>
    <name type="common">Sword bean</name>
    <name type="synonym">Dolichos gladiatus</name>
    <dbReference type="NCBI Taxonomy" id="3824"/>
    <lineage>
        <taxon>Eukaryota</taxon>
        <taxon>Viridiplantae</taxon>
        <taxon>Streptophyta</taxon>
        <taxon>Embryophyta</taxon>
        <taxon>Tracheophyta</taxon>
        <taxon>Spermatophyta</taxon>
        <taxon>Magnoliopsida</taxon>
        <taxon>eudicotyledons</taxon>
        <taxon>Gunneridae</taxon>
        <taxon>Pentapetalae</taxon>
        <taxon>rosids</taxon>
        <taxon>fabids</taxon>
        <taxon>Fabales</taxon>
        <taxon>Fabaceae</taxon>
        <taxon>Papilionoideae</taxon>
        <taxon>50 kb inversion clade</taxon>
        <taxon>NPAAA clade</taxon>
        <taxon>indigoferoid/millettioid clade</taxon>
        <taxon>Phaseoleae</taxon>
        <taxon>Canavalia</taxon>
    </lineage>
</organism>
<feature type="domain" description="DBC1/CARP1 catalytically inactive NUDIX hydrolase" evidence="2">
    <location>
        <begin position="91"/>
        <end position="167"/>
    </location>
</feature>
<dbReference type="PANTHER" id="PTHR14304">
    <property type="entry name" value="CELL DIVISION CYCLE AND APOPTOSIS REGULATOR PROTEIN"/>
    <property type="match status" value="1"/>
</dbReference>
<feature type="compositionally biased region" description="Basic and acidic residues" evidence="1">
    <location>
        <begin position="30"/>
        <end position="41"/>
    </location>
</feature>
<keyword evidence="4" id="KW-1185">Reference proteome</keyword>
<protein>
    <recommendedName>
        <fullName evidence="2">DBC1/CARP1 catalytically inactive NUDIX hydrolase domain-containing protein</fullName>
    </recommendedName>
</protein>
<proteinExistence type="predicted"/>
<evidence type="ECO:0000313" key="3">
    <source>
        <dbReference type="EMBL" id="KAK7349989.1"/>
    </source>
</evidence>
<reference evidence="3 4" key="1">
    <citation type="submission" date="2024-01" db="EMBL/GenBank/DDBJ databases">
        <title>The genomes of 5 underutilized Papilionoideae crops provide insights into root nodulation and disease resistanc.</title>
        <authorList>
            <person name="Jiang F."/>
        </authorList>
    </citation>
    <scope>NUCLEOTIDE SEQUENCE [LARGE SCALE GENOMIC DNA]</scope>
    <source>
        <strain evidence="3">LVBAO_FW01</strain>
        <tissue evidence="3">Leaves</tissue>
    </source>
</reference>
<dbReference type="InterPro" id="IPR025954">
    <property type="entry name" value="DBC1/CARP1_inactive_NUDIX"/>
</dbReference>
<dbReference type="InterPro" id="IPR025224">
    <property type="entry name" value="CCAR1/CCAR2"/>
</dbReference>
<dbReference type="SMART" id="SM01122">
    <property type="entry name" value="DBC1"/>
    <property type="match status" value="1"/>
</dbReference>